<dbReference type="Proteomes" id="UP000827872">
    <property type="component" value="Linkage Group LG01"/>
</dbReference>
<name>A0ACB8G7Q7_9SAUR</name>
<sequence>MIGEPMNFVHLTHIGSGDMANEGLPMMKLTLQDQGFTCTISMDSQDGRSPRNEIEMRPRATVEQLPRLVAAPCLLLQVFQAN</sequence>
<reference evidence="1" key="1">
    <citation type="submission" date="2021-08" db="EMBL/GenBank/DDBJ databases">
        <title>The first chromosome-level gecko genome reveals the dynamic sex chromosomes of Neotropical dwarf geckos (Sphaerodactylidae: Sphaerodactylus).</title>
        <authorList>
            <person name="Pinto B.J."/>
            <person name="Keating S.E."/>
            <person name="Gamble T."/>
        </authorList>
    </citation>
    <scope>NUCLEOTIDE SEQUENCE</scope>
    <source>
        <strain evidence="1">TG3544</strain>
    </source>
</reference>
<evidence type="ECO:0000313" key="2">
    <source>
        <dbReference type="Proteomes" id="UP000827872"/>
    </source>
</evidence>
<accession>A0ACB8G7Q7</accession>
<gene>
    <name evidence="1" type="ORF">K3G42_006168</name>
</gene>
<protein>
    <submittedName>
        <fullName evidence="1">Uncharacterized protein</fullName>
    </submittedName>
</protein>
<organism evidence="1 2">
    <name type="scientific">Sphaerodactylus townsendi</name>
    <dbReference type="NCBI Taxonomy" id="933632"/>
    <lineage>
        <taxon>Eukaryota</taxon>
        <taxon>Metazoa</taxon>
        <taxon>Chordata</taxon>
        <taxon>Craniata</taxon>
        <taxon>Vertebrata</taxon>
        <taxon>Euteleostomi</taxon>
        <taxon>Lepidosauria</taxon>
        <taxon>Squamata</taxon>
        <taxon>Bifurcata</taxon>
        <taxon>Gekkota</taxon>
        <taxon>Sphaerodactylidae</taxon>
        <taxon>Sphaerodactylus</taxon>
    </lineage>
</organism>
<dbReference type="EMBL" id="CM037614">
    <property type="protein sequence ID" value="KAH8015611.1"/>
    <property type="molecule type" value="Genomic_DNA"/>
</dbReference>
<evidence type="ECO:0000313" key="1">
    <source>
        <dbReference type="EMBL" id="KAH8015611.1"/>
    </source>
</evidence>
<proteinExistence type="predicted"/>
<keyword evidence="2" id="KW-1185">Reference proteome</keyword>
<comment type="caution">
    <text evidence="1">The sequence shown here is derived from an EMBL/GenBank/DDBJ whole genome shotgun (WGS) entry which is preliminary data.</text>
</comment>